<name>A0A545W510_9HYPO</name>
<feature type="compositionally biased region" description="Pro residues" evidence="1">
    <location>
        <begin position="272"/>
        <end position="309"/>
    </location>
</feature>
<feature type="region of interest" description="Disordered" evidence="1">
    <location>
        <begin position="272"/>
        <end position="328"/>
    </location>
</feature>
<evidence type="ECO:0000313" key="4">
    <source>
        <dbReference type="Proteomes" id="UP000315783"/>
    </source>
</evidence>
<dbReference type="GO" id="GO:0030041">
    <property type="term" value="P:actin filament polymerization"/>
    <property type="evidence" value="ECO:0007669"/>
    <property type="project" value="TreeGrafter"/>
</dbReference>
<protein>
    <submittedName>
        <fullName evidence="3">Uncharacterized protein</fullName>
    </submittedName>
</protein>
<dbReference type="PANTHER" id="PTHR45691">
    <property type="entry name" value="PROTEIN DIAPHANOUS"/>
    <property type="match status" value="1"/>
</dbReference>
<feature type="region of interest" description="Disordered" evidence="1">
    <location>
        <begin position="417"/>
        <end position="473"/>
    </location>
</feature>
<dbReference type="GO" id="GO:0005884">
    <property type="term" value="C:actin filament"/>
    <property type="evidence" value="ECO:0007669"/>
    <property type="project" value="TreeGrafter"/>
</dbReference>
<feature type="compositionally biased region" description="Basic and acidic residues" evidence="1">
    <location>
        <begin position="458"/>
        <end position="473"/>
    </location>
</feature>
<sequence>MDAEPAKGFFAAHAPLIASWKSTPIPSLSLSAGGLLALADLGTVARRTVIAGGASWLDVLVLAPGLHYQQAADALEGSAAGCGGGGGGGEGLVGVALATELGLTEAVETGPDGIEVRRHAVRNVATVNYLERLLGVGDGDPGGGKYQQQQQQQQQQHDALAEGSAVTICVGMARHRNEDEADRMLLLRRALAVLLRRRRRLRRTRQEARRHDGVLLDVDRLSHALYVLSPLLTVAATTLMVLLRDWWGLSFILALMLSRALNILTIIHRSRPPPPPPPSPPPPPPPPPPPTRAVSPPPSLPPPPPPPPLDRNREEEQRQQEREPTEYVIELGPRRRRVVLRGRADDLQAVTARAWLRGRTARDGYCEAAGKLLVYGVAACSGNLTQAGALVLMALLLLSAALLGLSNAHARGLRMHGRVARPLGRPRRGDRRRPQGQAQAWFRRKAEDDEDEDVADLEQGRRDGFPVEDVRGR</sequence>
<feature type="transmembrane region" description="Helical" evidence="2">
    <location>
        <begin position="387"/>
        <end position="405"/>
    </location>
</feature>
<accession>A0A545W510</accession>
<feature type="compositionally biased region" description="Basic and acidic residues" evidence="1">
    <location>
        <begin position="310"/>
        <end position="325"/>
    </location>
</feature>
<dbReference type="PANTHER" id="PTHR45691:SF6">
    <property type="entry name" value="PROTEIN DIAPHANOUS"/>
    <property type="match status" value="1"/>
</dbReference>
<evidence type="ECO:0000256" key="1">
    <source>
        <dbReference type="SAM" id="MobiDB-lite"/>
    </source>
</evidence>
<keyword evidence="4" id="KW-1185">Reference proteome</keyword>
<keyword evidence="2" id="KW-1133">Transmembrane helix</keyword>
<keyword evidence="2" id="KW-0472">Membrane</keyword>
<gene>
    <name evidence="3" type="ORF">IF1G_03503</name>
</gene>
<dbReference type="EMBL" id="SPUK01000004">
    <property type="protein sequence ID" value="TQV97760.1"/>
    <property type="molecule type" value="Genomic_DNA"/>
</dbReference>
<organism evidence="3 4">
    <name type="scientific">Cordyceps javanica</name>
    <dbReference type="NCBI Taxonomy" id="43265"/>
    <lineage>
        <taxon>Eukaryota</taxon>
        <taxon>Fungi</taxon>
        <taxon>Dikarya</taxon>
        <taxon>Ascomycota</taxon>
        <taxon>Pezizomycotina</taxon>
        <taxon>Sordariomycetes</taxon>
        <taxon>Hypocreomycetidae</taxon>
        <taxon>Hypocreales</taxon>
        <taxon>Cordycipitaceae</taxon>
        <taxon>Cordyceps</taxon>
    </lineage>
</organism>
<dbReference type="InterPro" id="IPR051412">
    <property type="entry name" value="Formin_Homology_Diaphanous_sf"/>
</dbReference>
<comment type="caution">
    <text evidence="3">The sequence shown here is derived from an EMBL/GenBank/DDBJ whole genome shotgun (WGS) entry which is preliminary data.</text>
</comment>
<reference evidence="3 4" key="1">
    <citation type="journal article" date="2019" name="Appl. Microbiol. Biotechnol.">
        <title>Genome sequence of Isaria javanica and comparative genome analysis insights into family S53 peptidase evolution in fungal entomopathogens.</title>
        <authorList>
            <person name="Lin R."/>
            <person name="Zhang X."/>
            <person name="Xin B."/>
            <person name="Zou M."/>
            <person name="Gao Y."/>
            <person name="Qin F."/>
            <person name="Hu Q."/>
            <person name="Xie B."/>
            <person name="Cheng X."/>
        </authorList>
    </citation>
    <scope>NUCLEOTIDE SEQUENCE [LARGE SCALE GENOMIC DNA]</scope>
    <source>
        <strain evidence="3 4">IJ1G</strain>
    </source>
</reference>
<evidence type="ECO:0000256" key="2">
    <source>
        <dbReference type="SAM" id="Phobius"/>
    </source>
</evidence>
<evidence type="ECO:0000313" key="3">
    <source>
        <dbReference type="EMBL" id="TQV97760.1"/>
    </source>
</evidence>
<dbReference type="OrthoDB" id="2956246at2759"/>
<feature type="compositionally biased region" description="Basic residues" evidence="1">
    <location>
        <begin position="417"/>
        <end position="431"/>
    </location>
</feature>
<dbReference type="Proteomes" id="UP000315783">
    <property type="component" value="Unassembled WGS sequence"/>
</dbReference>
<dbReference type="STRING" id="43265.A0A545W510"/>
<dbReference type="AlphaFoldDB" id="A0A545W510"/>
<proteinExistence type="predicted"/>
<keyword evidence="2" id="KW-0812">Transmembrane</keyword>